<gene>
    <name evidence="2" type="ORF">LSINAPIS_LOCUS6418</name>
</gene>
<evidence type="ECO:0000313" key="2">
    <source>
        <dbReference type="EMBL" id="VVC94482.1"/>
    </source>
</evidence>
<dbReference type="Proteomes" id="UP000324832">
    <property type="component" value="Unassembled WGS sequence"/>
</dbReference>
<protein>
    <submittedName>
        <fullName evidence="2">Uncharacterized protein</fullName>
    </submittedName>
</protein>
<dbReference type="AlphaFoldDB" id="A0A5E4Q863"/>
<evidence type="ECO:0000313" key="3">
    <source>
        <dbReference type="Proteomes" id="UP000324832"/>
    </source>
</evidence>
<organism evidence="2 3">
    <name type="scientific">Leptidea sinapis</name>
    <dbReference type="NCBI Taxonomy" id="189913"/>
    <lineage>
        <taxon>Eukaryota</taxon>
        <taxon>Metazoa</taxon>
        <taxon>Ecdysozoa</taxon>
        <taxon>Arthropoda</taxon>
        <taxon>Hexapoda</taxon>
        <taxon>Insecta</taxon>
        <taxon>Pterygota</taxon>
        <taxon>Neoptera</taxon>
        <taxon>Endopterygota</taxon>
        <taxon>Lepidoptera</taxon>
        <taxon>Glossata</taxon>
        <taxon>Ditrysia</taxon>
        <taxon>Papilionoidea</taxon>
        <taxon>Pieridae</taxon>
        <taxon>Dismorphiinae</taxon>
        <taxon>Leptidea</taxon>
    </lineage>
</organism>
<proteinExistence type="predicted"/>
<accession>A0A5E4Q863</accession>
<sequence>MDVYRFYLGARGRPRVPRNSIEAKLGSGRRDARLTGRRRTGCRPSSLHPSELRTAHVATADSRQEPSMDSDLYLHNSQFYAAVIQRSTSLQLSRNTNIENVSIWRLDRCLGLYCEKVFFKVPHRELGIVSQVSLN</sequence>
<feature type="region of interest" description="Disordered" evidence="1">
    <location>
        <begin position="27"/>
        <end position="66"/>
    </location>
</feature>
<keyword evidence="3" id="KW-1185">Reference proteome</keyword>
<dbReference type="EMBL" id="FZQP02002004">
    <property type="protein sequence ID" value="VVC94482.1"/>
    <property type="molecule type" value="Genomic_DNA"/>
</dbReference>
<name>A0A5E4Q863_9NEOP</name>
<reference evidence="2 3" key="1">
    <citation type="submission" date="2017-07" db="EMBL/GenBank/DDBJ databases">
        <authorList>
            <person name="Talla V."/>
            <person name="Backstrom N."/>
        </authorList>
    </citation>
    <scope>NUCLEOTIDE SEQUENCE [LARGE SCALE GENOMIC DNA]</scope>
</reference>
<evidence type="ECO:0000256" key="1">
    <source>
        <dbReference type="SAM" id="MobiDB-lite"/>
    </source>
</evidence>